<sequence>MPRLILPELTDLAAAALLRAGANTVMAGVTARALVAAEAQGLASHGLSRVPQYCSHLRNGRVDGNAQPRLVAARPAALLVDAGHGLAFPACELALAEAIRAARSSGAAFAGVTNSHHFGAAAVHLEPVAAAGMVGLAFGNSPAAMPAWGGKRALFGTNPIAAIFPRRAAPPLVIDLALSEAARGKLMVAAREGQPIPAGWALDRNGKPTTDPRAGLDGMMLPMGGVKGAMLALVVELLCCALTGAAFGFEADSFFADEGKRPRIGQAFLVVDTAALAGRDVFHERIETLIAAMLADEDVRLPGARRHGLARLAQEQGIEVSAVLLDQLASL</sequence>
<dbReference type="Pfam" id="PF02615">
    <property type="entry name" value="Ldh_2"/>
    <property type="match status" value="1"/>
</dbReference>
<organism evidence="3 4">
    <name type="scientific">Massilia norwichensis</name>
    <dbReference type="NCBI Taxonomy" id="1442366"/>
    <lineage>
        <taxon>Bacteria</taxon>
        <taxon>Pseudomonadati</taxon>
        <taxon>Pseudomonadota</taxon>
        <taxon>Betaproteobacteria</taxon>
        <taxon>Burkholderiales</taxon>
        <taxon>Oxalobacteraceae</taxon>
        <taxon>Telluria group</taxon>
        <taxon>Massilia</taxon>
    </lineage>
</organism>
<dbReference type="InterPro" id="IPR043143">
    <property type="entry name" value="Mal/L-sulf/L-lact_DH-like_NADP"/>
</dbReference>
<comment type="caution">
    <text evidence="3">The sequence shown here is derived from an EMBL/GenBank/DDBJ whole genome shotgun (WGS) entry which is preliminary data.</text>
</comment>
<dbReference type="SUPFAM" id="SSF89733">
    <property type="entry name" value="L-sulfolactate dehydrogenase-like"/>
    <property type="match status" value="1"/>
</dbReference>
<gene>
    <name evidence="3" type="ORF">NX782_24460</name>
</gene>
<keyword evidence="2" id="KW-0560">Oxidoreductase</keyword>
<protein>
    <submittedName>
        <fullName evidence="3">Ldh family oxidoreductase</fullName>
    </submittedName>
</protein>
<dbReference type="RefSeq" id="WP_258848107.1">
    <property type="nucleotide sequence ID" value="NZ_JANUGX010000041.1"/>
</dbReference>
<dbReference type="InterPro" id="IPR043144">
    <property type="entry name" value="Mal/L-sulf/L-lact_DH-like_ah"/>
</dbReference>
<accession>A0ABT2ADP6</accession>
<name>A0ABT2ADP6_9BURK</name>
<dbReference type="EMBL" id="JANUGX010000041">
    <property type="protein sequence ID" value="MCS0592340.1"/>
    <property type="molecule type" value="Genomic_DNA"/>
</dbReference>
<evidence type="ECO:0000313" key="3">
    <source>
        <dbReference type="EMBL" id="MCS0592340.1"/>
    </source>
</evidence>
<reference evidence="3 4" key="1">
    <citation type="submission" date="2022-08" db="EMBL/GenBank/DDBJ databases">
        <title>Reclassification of Massilia species as members of the genera Telluria, Duganella, Pseudoduganella, Mokoshia gen. nov. and Zemynaea gen. nov. using orthogonal and non-orthogonal genome-based approaches.</title>
        <authorList>
            <person name="Bowman J.P."/>
        </authorList>
    </citation>
    <scope>NUCLEOTIDE SEQUENCE [LARGE SCALE GENOMIC DNA]</scope>
    <source>
        <strain evidence="3 4">LMG 28164</strain>
    </source>
</reference>
<evidence type="ECO:0000313" key="4">
    <source>
        <dbReference type="Proteomes" id="UP001205560"/>
    </source>
</evidence>
<dbReference type="Proteomes" id="UP001205560">
    <property type="component" value="Unassembled WGS sequence"/>
</dbReference>
<dbReference type="InterPro" id="IPR036111">
    <property type="entry name" value="Mal/L-sulfo/L-lacto_DH-like_sf"/>
</dbReference>
<dbReference type="PANTHER" id="PTHR11091">
    <property type="entry name" value="OXIDOREDUCTASE-RELATED"/>
    <property type="match status" value="1"/>
</dbReference>
<dbReference type="PANTHER" id="PTHR11091:SF0">
    <property type="entry name" value="MALATE DEHYDROGENASE"/>
    <property type="match status" value="1"/>
</dbReference>
<evidence type="ECO:0000256" key="1">
    <source>
        <dbReference type="ARBA" id="ARBA00006056"/>
    </source>
</evidence>
<keyword evidence="4" id="KW-1185">Reference proteome</keyword>
<dbReference type="InterPro" id="IPR003767">
    <property type="entry name" value="Malate/L-lactate_DH-like"/>
</dbReference>
<proteinExistence type="inferred from homology"/>
<dbReference type="Gene3D" id="1.10.1530.10">
    <property type="match status" value="1"/>
</dbReference>
<evidence type="ECO:0000256" key="2">
    <source>
        <dbReference type="ARBA" id="ARBA00023002"/>
    </source>
</evidence>
<dbReference type="Gene3D" id="3.30.1370.60">
    <property type="entry name" value="Hypothetical oxidoreductase yiak, domain 2"/>
    <property type="match status" value="1"/>
</dbReference>
<comment type="similarity">
    <text evidence="1">Belongs to the LDH2/MDH2 oxidoreductase family.</text>
</comment>